<sequence length="188" mass="21062">MVVKFNSALIMVLVVGGLVVSFGTSQLHKSSIFGIQPALAQRISPSDVWQLVYQQLPDLPKENQYISKETGKKAENNTLANRLIRYHVYVKERSPIYRLDWKLTIADYLGANEIMYDTTYPGNDILRQNPIEGDRAAVSRLSLRQRDALVQTLVNIFNPNGQNTTNEPRPSTSTTPQTTQTGGAELLK</sequence>
<keyword evidence="3" id="KW-1185">Reference proteome</keyword>
<evidence type="ECO:0000313" key="3">
    <source>
        <dbReference type="Proteomes" id="UP000603457"/>
    </source>
</evidence>
<evidence type="ECO:0000256" key="1">
    <source>
        <dbReference type="SAM" id="MobiDB-lite"/>
    </source>
</evidence>
<organism evidence="2 3">
    <name type="scientific">Nostoc spongiaeforme FACHB-130</name>
    <dbReference type="NCBI Taxonomy" id="1357510"/>
    <lineage>
        <taxon>Bacteria</taxon>
        <taxon>Bacillati</taxon>
        <taxon>Cyanobacteriota</taxon>
        <taxon>Cyanophyceae</taxon>
        <taxon>Nostocales</taxon>
        <taxon>Nostocaceae</taxon>
        <taxon>Nostoc</taxon>
    </lineage>
</organism>
<feature type="region of interest" description="Disordered" evidence="1">
    <location>
        <begin position="157"/>
        <end position="188"/>
    </location>
</feature>
<dbReference type="Proteomes" id="UP000603457">
    <property type="component" value="Unassembled WGS sequence"/>
</dbReference>
<gene>
    <name evidence="2" type="ORF">H6G74_04650</name>
</gene>
<feature type="compositionally biased region" description="Polar residues" evidence="1">
    <location>
        <begin position="157"/>
        <end position="169"/>
    </location>
</feature>
<dbReference type="EMBL" id="JACJTB010000003">
    <property type="protein sequence ID" value="MBD2593619.1"/>
    <property type="molecule type" value="Genomic_DNA"/>
</dbReference>
<protein>
    <submittedName>
        <fullName evidence="2">Uncharacterized protein</fullName>
    </submittedName>
</protein>
<proteinExistence type="predicted"/>
<comment type="caution">
    <text evidence="2">The sequence shown here is derived from an EMBL/GenBank/DDBJ whole genome shotgun (WGS) entry which is preliminary data.</text>
</comment>
<feature type="compositionally biased region" description="Low complexity" evidence="1">
    <location>
        <begin position="170"/>
        <end position="188"/>
    </location>
</feature>
<name>A0ABR8FR45_9NOSO</name>
<evidence type="ECO:0000313" key="2">
    <source>
        <dbReference type="EMBL" id="MBD2593619.1"/>
    </source>
</evidence>
<accession>A0ABR8FR45</accession>
<dbReference type="RefSeq" id="WP_190966559.1">
    <property type="nucleotide sequence ID" value="NZ_JACJTB010000003.1"/>
</dbReference>
<reference evidence="2 3" key="1">
    <citation type="journal article" date="2020" name="ISME J.">
        <title>Comparative genomics reveals insights into cyanobacterial evolution and habitat adaptation.</title>
        <authorList>
            <person name="Chen M.Y."/>
            <person name="Teng W.K."/>
            <person name="Zhao L."/>
            <person name="Hu C.X."/>
            <person name="Zhou Y.K."/>
            <person name="Han B.P."/>
            <person name="Song L.R."/>
            <person name="Shu W.S."/>
        </authorList>
    </citation>
    <scope>NUCLEOTIDE SEQUENCE [LARGE SCALE GENOMIC DNA]</scope>
    <source>
        <strain evidence="2 3">FACHB-130</strain>
    </source>
</reference>